<name>A0A316DMC4_9FLAO</name>
<keyword evidence="1" id="KW-1133">Transmembrane helix</keyword>
<dbReference type="RefSeq" id="WP_109682062.1">
    <property type="nucleotide sequence ID" value="NZ_QGGP01000003.1"/>
</dbReference>
<dbReference type="InterPro" id="IPR008910">
    <property type="entry name" value="MSC_TM_helix"/>
</dbReference>
<evidence type="ECO:0000313" key="3">
    <source>
        <dbReference type="EMBL" id="PWK19055.1"/>
    </source>
</evidence>
<proteinExistence type="predicted"/>
<dbReference type="PANTHER" id="PTHR30221:SF1">
    <property type="entry name" value="SMALL-CONDUCTANCE MECHANOSENSITIVE CHANNEL"/>
    <property type="match status" value="1"/>
</dbReference>
<comment type="caution">
    <text evidence="3">The sequence shown here is derived from an EMBL/GenBank/DDBJ whole genome shotgun (WGS) entry which is preliminary data.</text>
</comment>
<reference evidence="3 4" key="1">
    <citation type="submission" date="2018-05" db="EMBL/GenBank/DDBJ databases">
        <title>Genomic Encyclopedia of Archaeal and Bacterial Type Strains, Phase II (KMG-II): from individual species to whole genera.</title>
        <authorList>
            <person name="Goeker M."/>
        </authorList>
    </citation>
    <scope>NUCLEOTIDE SEQUENCE [LARGE SCALE GENOMIC DNA]</scope>
    <source>
        <strain evidence="3 4">DSM 22637</strain>
    </source>
</reference>
<dbReference type="Gene3D" id="1.10.287.1260">
    <property type="match status" value="1"/>
</dbReference>
<dbReference type="InterPro" id="IPR011014">
    <property type="entry name" value="MscS_channel_TM-2"/>
</dbReference>
<organism evidence="3 4">
    <name type="scientific">Xanthomarina spongicola</name>
    <dbReference type="NCBI Taxonomy" id="570520"/>
    <lineage>
        <taxon>Bacteria</taxon>
        <taxon>Pseudomonadati</taxon>
        <taxon>Bacteroidota</taxon>
        <taxon>Flavobacteriia</taxon>
        <taxon>Flavobacteriales</taxon>
        <taxon>Flavobacteriaceae</taxon>
        <taxon>Xanthomarina</taxon>
    </lineage>
</organism>
<dbReference type="Proteomes" id="UP000245430">
    <property type="component" value="Unassembled WGS sequence"/>
</dbReference>
<dbReference type="Pfam" id="PF05552">
    <property type="entry name" value="MS_channel_1st_1"/>
    <property type="match status" value="2"/>
</dbReference>
<dbReference type="SUPFAM" id="SSF82861">
    <property type="entry name" value="Mechanosensitive channel protein MscS (YggB), transmembrane region"/>
    <property type="match status" value="1"/>
</dbReference>
<dbReference type="GO" id="GO:0008381">
    <property type="term" value="F:mechanosensitive monoatomic ion channel activity"/>
    <property type="evidence" value="ECO:0007669"/>
    <property type="project" value="InterPro"/>
</dbReference>
<dbReference type="GO" id="GO:0016020">
    <property type="term" value="C:membrane"/>
    <property type="evidence" value="ECO:0007669"/>
    <property type="project" value="InterPro"/>
</dbReference>
<accession>A0A316DMC4</accession>
<dbReference type="PANTHER" id="PTHR30221">
    <property type="entry name" value="SMALL-CONDUCTANCE MECHANOSENSITIVE CHANNEL"/>
    <property type="match status" value="1"/>
</dbReference>
<keyword evidence="4" id="KW-1185">Reference proteome</keyword>
<feature type="transmembrane region" description="Helical" evidence="1">
    <location>
        <begin position="84"/>
        <end position="104"/>
    </location>
</feature>
<dbReference type="OrthoDB" id="1493289at2"/>
<feature type="transmembrane region" description="Helical" evidence="1">
    <location>
        <begin position="29"/>
        <end position="50"/>
    </location>
</feature>
<feature type="transmembrane region" description="Helical" evidence="1">
    <location>
        <begin position="186"/>
        <end position="208"/>
    </location>
</feature>
<keyword evidence="1" id="KW-0472">Membrane</keyword>
<feature type="transmembrane region" description="Helical" evidence="1">
    <location>
        <begin position="162"/>
        <end position="180"/>
    </location>
</feature>
<dbReference type="InterPro" id="IPR045275">
    <property type="entry name" value="MscS_archaea/bacteria_type"/>
</dbReference>
<evidence type="ECO:0000259" key="2">
    <source>
        <dbReference type="Pfam" id="PF00924"/>
    </source>
</evidence>
<protein>
    <submittedName>
        <fullName evidence="3">Mechanosensitive ion channel-like protein</fullName>
    </submittedName>
</protein>
<evidence type="ECO:0000256" key="1">
    <source>
        <dbReference type="SAM" id="Phobius"/>
    </source>
</evidence>
<dbReference type="AlphaFoldDB" id="A0A316DMC4"/>
<feature type="domain" description="Mechanosensitive ion channel MscS" evidence="2">
    <location>
        <begin position="222"/>
        <end position="271"/>
    </location>
</feature>
<keyword evidence="1" id="KW-0812">Transmembrane</keyword>
<evidence type="ECO:0000313" key="4">
    <source>
        <dbReference type="Proteomes" id="UP000245430"/>
    </source>
</evidence>
<dbReference type="InterPro" id="IPR006685">
    <property type="entry name" value="MscS_channel_2nd"/>
</dbReference>
<gene>
    <name evidence="3" type="ORF">LX78_01533</name>
</gene>
<feature type="transmembrane region" description="Helical" evidence="1">
    <location>
        <begin position="124"/>
        <end position="141"/>
    </location>
</feature>
<dbReference type="Pfam" id="PF00924">
    <property type="entry name" value="MS_channel_2nd"/>
    <property type="match status" value="1"/>
</dbReference>
<sequence>METVNDWKDMLFSSIANMSTKVADMLPNIFGALFILLFGWLITKFIIYVLNKIMRVAKIDQLTDKINDTKFFGDLDFKFKLSKIILGFVKFIMFLIFLIIASDIMKWSVVSNEIGNLLRYLPKLFSAIALFMIGIYIANFVRKAISGVFESFDLSGSKAISGLVFYIIAIIITITSLNQAGIDTSIITNNVTIILGAFLLAFALAFGFGSKEIIQNLLYSFYSRKNYEIGQVLKIRDIEGEITSINNICMTLKTKTGKIVIPIKEVAESEVEIKD</sequence>
<dbReference type="EMBL" id="QGGP01000003">
    <property type="protein sequence ID" value="PWK19055.1"/>
    <property type="molecule type" value="Genomic_DNA"/>
</dbReference>